<dbReference type="Proteomes" id="UP001177744">
    <property type="component" value="Unassembled WGS sequence"/>
</dbReference>
<comment type="caution">
    <text evidence="2">The sequence shown here is derived from an EMBL/GenBank/DDBJ whole genome shotgun (WGS) entry which is preliminary data.</text>
</comment>
<sequence length="248" mass="28010">MPPGWTRPRSRSPAAPQLNLVLKSLGRRVTAVLTEDYTSQRRPGPGKKLSAERTPRPSQDAQGHWVICTELPQEAFRAGRALVGRPSGGLHFPPAPRHRHLQPELAGLGVDLRKRRHKRVHWWRRVRSARSTRHADPACTPSLCISNYTLQPGRRRRAAAICSPALCIAFARGLFLLSSRIQNRRKEDPLGIKSHGRAQVRRPQRGWERRLRSLGQAQKEWMLDANLASRTREVGCGSTMTTRGQLLH</sequence>
<proteinExistence type="predicted"/>
<feature type="region of interest" description="Disordered" evidence="1">
    <location>
        <begin position="33"/>
        <end position="62"/>
    </location>
</feature>
<keyword evidence="3" id="KW-1185">Reference proteome</keyword>
<reference evidence="2" key="1">
    <citation type="submission" date="2023-06" db="EMBL/GenBank/DDBJ databases">
        <title>Reference genome for the Northern bat (Eptesicus nilssonii), a most northern bat species.</title>
        <authorList>
            <person name="Laine V.N."/>
            <person name="Pulliainen A.T."/>
            <person name="Lilley T.M."/>
        </authorList>
    </citation>
    <scope>NUCLEOTIDE SEQUENCE</scope>
    <source>
        <strain evidence="2">BLF_Eptnil</strain>
        <tissue evidence="2">Kidney</tissue>
    </source>
</reference>
<evidence type="ECO:0000313" key="2">
    <source>
        <dbReference type="EMBL" id="KAK1330261.1"/>
    </source>
</evidence>
<accession>A0AA40HGG3</accession>
<gene>
    <name evidence="2" type="ORF">QTO34_010449</name>
</gene>
<evidence type="ECO:0000313" key="3">
    <source>
        <dbReference type="Proteomes" id="UP001177744"/>
    </source>
</evidence>
<dbReference type="AlphaFoldDB" id="A0AA40HGG3"/>
<organism evidence="2 3">
    <name type="scientific">Cnephaeus nilssonii</name>
    <name type="common">Northern bat</name>
    <name type="synonym">Eptesicus nilssonii</name>
    <dbReference type="NCBI Taxonomy" id="3371016"/>
    <lineage>
        <taxon>Eukaryota</taxon>
        <taxon>Metazoa</taxon>
        <taxon>Chordata</taxon>
        <taxon>Craniata</taxon>
        <taxon>Vertebrata</taxon>
        <taxon>Euteleostomi</taxon>
        <taxon>Mammalia</taxon>
        <taxon>Eutheria</taxon>
        <taxon>Laurasiatheria</taxon>
        <taxon>Chiroptera</taxon>
        <taxon>Yangochiroptera</taxon>
        <taxon>Vespertilionidae</taxon>
        <taxon>Cnephaeus</taxon>
    </lineage>
</organism>
<dbReference type="EMBL" id="JAULJE010000021">
    <property type="protein sequence ID" value="KAK1330261.1"/>
    <property type="molecule type" value="Genomic_DNA"/>
</dbReference>
<protein>
    <submittedName>
        <fullName evidence="2">Uncharacterized protein</fullName>
    </submittedName>
</protein>
<evidence type="ECO:0000256" key="1">
    <source>
        <dbReference type="SAM" id="MobiDB-lite"/>
    </source>
</evidence>
<name>A0AA40HGG3_CNENI</name>